<dbReference type="EMBL" id="JAEAOA010001573">
    <property type="protein sequence ID" value="KAK3608964.1"/>
    <property type="molecule type" value="Genomic_DNA"/>
</dbReference>
<feature type="coiled-coil region" evidence="8">
    <location>
        <begin position="586"/>
        <end position="692"/>
    </location>
</feature>
<evidence type="ECO:0000256" key="1">
    <source>
        <dbReference type="ARBA" id="ARBA00004245"/>
    </source>
</evidence>
<evidence type="ECO:0000256" key="3">
    <source>
        <dbReference type="ARBA" id="ARBA00022741"/>
    </source>
</evidence>
<organism evidence="10 11">
    <name type="scientific">Potamilus streckersoni</name>
    <dbReference type="NCBI Taxonomy" id="2493646"/>
    <lineage>
        <taxon>Eukaryota</taxon>
        <taxon>Metazoa</taxon>
        <taxon>Spiralia</taxon>
        <taxon>Lophotrochozoa</taxon>
        <taxon>Mollusca</taxon>
        <taxon>Bivalvia</taxon>
        <taxon>Autobranchia</taxon>
        <taxon>Heteroconchia</taxon>
        <taxon>Palaeoheterodonta</taxon>
        <taxon>Unionida</taxon>
        <taxon>Unionoidea</taxon>
        <taxon>Unionidae</taxon>
        <taxon>Ambleminae</taxon>
        <taxon>Lampsilini</taxon>
        <taxon>Potamilus</taxon>
    </lineage>
</organism>
<dbReference type="Proteomes" id="UP001195483">
    <property type="component" value="Unassembled WGS sequence"/>
</dbReference>
<comment type="subcellular location">
    <subcellularLocation>
        <location evidence="1">Cytoplasm</location>
        <location evidence="1">Cytoskeleton</location>
    </subcellularLocation>
</comment>
<dbReference type="GO" id="GO:0003777">
    <property type="term" value="F:microtubule motor activity"/>
    <property type="evidence" value="ECO:0007669"/>
    <property type="project" value="InterPro"/>
</dbReference>
<keyword evidence="11" id="KW-1185">Reference proteome</keyword>
<keyword evidence="6" id="KW-0206">Cytoskeleton</keyword>
<keyword evidence="3 7" id="KW-0547">Nucleotide-binding</keyword>
<dbReference type="GO" id="GO:0051231">
    <property type="term" value="P:spindle elongation"/>
    <property type="evidence" value="ECO:0007669"/>
    <property type="project" value="TreeGrafter"/>
</dbReference>
<gene>
    <name evidence="10" type="ORF">CHS0354_026293</name>
</gene>
<feature type="binding site" evidence="7">
    <location>
        <begin position="86"/>
        <end position="93"/>
    </location>
    <ligand>
        <name>ATP</name>
        <dbReference type="ChEBI" id="CHEBI:30616"/>
    </ligand>
</feature>
<evidence type="ECO:0000256" key="2">
    <source>
        <dbReference type="ARBA" id="ARBA00022490"/>
    </source>
</evidence>
<evidence type="ECO:0000256" key="8">
    <source>
        <dbReference type="SAM" id="Coils"/>
    </source>
</evidence>
<dbReference type="GO" id="GO:0005875">
    <property type="term" value="C:microtubule associated complex"/>
    <property type="evidence" value="ECO:0007669"/>
    <property type="project" value="TreeGrafter"/>
</dbReference>
<dbReference type="SUPFAM" id="SSF52540">
    <property type="entry name" value="P-loop containing nucleoside triphosphate hydrolases"/>
    <property type="match status" value="1"/>
</dbReference>
<evidence type="ECO:0000256" key="5">
    <source>
        <dbReference type="ARBA" id="ARBA00023054"/>
    </source>
</evidence>
<dbReference type="InterPro" id="IPR001752">
    <property type="entry name" value="Kinesin_motor_dom"/>
</dbReference>
<keyword evidence="7" id="KW-0505">Motor protein</keyword>
<proteinExistence type="inferred from homology"/>
<accession>A0AAE0TEQ4</accession>
<evidence type="ECO:0000313" key="10">
    <source>
        <dbReference type="EMBL" id="KAK3608964.1"/>
    </source>
</evidence>
<reference evidence="10" key="2">
    <citation type="journal article" date="2021" name="Genome Biol. Evol.">
        <title>Developing a high-quality reference genome for a parasitic bivalve with doubly uniparental inheritance (Bivalvia: Unionida).</title>
        <authorList>
            <person name="Smith C.H."/>
        </authorList>
    </citation>
    <scope>NUCLEOTIDE SEQUENCE</scope>
    <source>
        <strain evidence="10">CHS0354</strain>
        <tissue evidence="10">Mantle</tissue>
    </source>
</reference>
<keyword evidence="2" id="KW-0963">Cytoplasm</keyword>
<dbReference type="InterPro" id="IPR027640">
    <property type="entry name" value="Kinesin-like_fam"/>
</dbReference>
<evidence type="ECO:0000256" key="7">
    <source>
        <dbReference type="PROSITE-ProRule" id="PRU00283"/>
    </source>
</evidence>
<dbReference type="PANTHER" id="PTHR47969">
    <property type="entry name" value="CHROMOSOME-ASSOCIATED KINESIN KIF4A-RELATED"/>
    <property type="match status" value="1"/>
</dbReference>
<evidence type="ECO:0000259" key="9">
    <source>
        <dbReference type="PROSITE" id="PS50067"/>
    </source>
</evidence>
<dbReference type="PANTHER" id="PTHR47969:SF15">
    <property type="entry name" value="CHROMOSOME-ASSOCIATED KINESIN KIF4A-RELATED"/>
    <property type="match status" value="1"/>
</dbReference>
<reference evidence="10" key="3">
    <citation type="submission" date="2023-05" db="EMBL/GenBank/DDBJ databases">
        <authorList>
            <person name="Smith C.H."/>
        </authorList>
    </citation>
    <scope>NUCLEOTIDE SEQUENCE</scope>
    <source>
        <strain evidence="10">CHS0354</strain>
        <tissue evidence="10">Mantle</tissue>
    </source>
</reference>
<dbReference type="GO" id="GO:0008017">
    <property type="term" value="F:microtubule binding"/>
    <property type="evidence" value="ECO:0007669"/>
    <property type="project" value="InterPro"/>
</dbReference>
<dbReference type="PRINTS" id="PR00380">
    <property type="entry name" value="KINESINHEAVY"/>
</dbReference>
<sequence>MPESVSVRVVARCRPLTPEESNKGAKTAVKVSGDKTIINVSGKEQSFSFDASYDSDSNNGQIFKEQCEALVQRALEGNNVTILAYGASGAGKTYLMSGDEDNPGIKPMVIRSLFQHMKVKSGMDIQTTMSYLEIMDERMTDLLNPHNNPMTIRQHIQKGIFVEGLSEMVVKNWDDMAMMYDQGSRARKMGAPEQRLHKARAHAILRIALEQRERQSSKVGVRSVINLVDVAGPDTAGGSSDPQVLSGVQGLQSVLNALANKGGGISYRDSNLTRLLQDAFGGNCRTLMFAVISPVDKSHKETLATLHTAQHARSVKNKVKINLDETQDVIAELREEIRKLRDKIASTSEPNRDDVLRMEDLVKDLQIAKKQTWEERERQSIKHEEERKVNLANKGVLEWVMDSTKKGNKEMQEKIQQLQAERDQLSAKYNGKRKEVDALREQLTKKLAEHAKYTASGKMNESETKSQVGAIQSLKTKLNTESEALKHLKQQLQDVQDSQRQAKEGAKAKITALKGNAELRQKVELEERQRLEKENREMIEEELNRMKLDLENEKTEIQLQISQGKKYSPQAGAELEMRVAEMKGDKAVITLQLKAYEKEKQRLITELEEVYNQHKDELEILQLQHFQTFRNYREMFEEQKAALEQRYRHLLEDSIQDAVFLSSRNNELVQENQELRKQIAEMKDVITKLGGRIPSKPGMTV</sequence>
<dbReference type="Pfam" id="PF00225">
    <property type="entry name" value="Kinesin"/>
    <property type="match status" value="1"/>
</dbReference>
<dbReference type="GO" id="GO:0007018">
    <property type="term" value="P:microtubule-based movement"/>
    <property type="evidence" value="ECO:0007669"/>
    <property type="project" value="InterPro"/>
</dbReference>
<dbReference type="SMART" id="SM00129">
    <property type="entry name" value="KISc"/>
    <property type="match status" value="1"/>
</dbReference>
<dbReference type="InterPro" id="IPR027417">
    <property type="entry name" value="P-loop_NTPase"/>
</dbReference>
<name>A0AAE0TEQ4_9BIVA</name>
<keyword evidence="5 8" id="KW-0175">Coiled coil</keyword>
<dbReference type="GO" id="GO:0005524">
    <property type="term" value="F:ATP binding"/>
    <property type="evidence" value="ECO:0007669"/>
    <property type="project" value="UniProtKB-UniRule"/>
</dbReference>
<reference evidence="10" key="1">
    <citation type="journal article" date="2021" name="Genome Biol. Evol.">
        <title>A High-Quality Reference Genome for a Parasitic Bivalve with Doubly Uniparental Inheritance (Bivalvia: Unionida).</title>
        <authorList>
            <person name="Smith C.H."/>
        </authorList>
    </citation>
    <scope>NUCLEOTIDE SEQUENCE</scope>
    <source>
        <strain evidence="10">CHS0354</strain>
    </source>
</reference>
<dbReference type="PROSITE" id="PS50067">
    <property type="entry name" value="KINESIN_MOTOR_2"/>
    <property type="match status" value="1"/>
</dbReference>
<dbReference type="Gene3D" id="3.40.850.10">
    <property type="entry name" value="Kinesin motor domain"/>
    <property type="match status" value="1"/>
</dbReference>
<evidence type="ECO:0000256" key="4">
    <source>
        <dbReference type="ARBA" id="ARBA00022840"/>
    </source>
</evidence>
<keyword evidence="4 7" id="KW-0067">ATP-binding</keyword>
<feature type="coiled-coil region" evidence="8">
    <location>
        <begin position="316"/>
        <end position="343"/>
    </location>
</feature>
<evidence type="ECO:0000313" key="11">
    <source>
        <dbReference type="Proteomes" id="UP001195483"/>
    </source>
</evidence>
<comment type="similarity">
    <text evidence="7">Belongs to the TRAFAC class myosin-kinesin ATPase superfamily. Kinesin family.</text>
</comment>
<evidence type="ECO:0000256" key="6">
    <source>
        <dbReference type="ARBA" id="ARBA00023212"/>
    </source>
</evidence>
<feature type="domain" description="Kinesin motor" evidence="9">
    <location>
        <begin position="6"/>
        <end position="315"/>
    </location>
</feature>
<protein>
    <recommendedName>
        <fullName evidence="9">Kinesin motor domain-containing protein</fullName>
    </recommendedName>
</protein>
<dbReference type="InterPro" id="IPR036961">
    <property type="entry name" value="Kinesin_motor_dom_sf"/>
</dbReference>
<comment type="caution">
    <text evidence="10">The sequence shown here is derived from an EMBL/GenBank/DDBJ whole genome shotgun (WGS) entry which is preliminary data.</text>
</comment>
<feature type="coiled-coil region" evidence="8">
    <location>
        <begin position="401"/>
        <end position="560"/>
    </location>
</feature>
<dbReference type="AlphaFoldDB" id="A0AAE0TEQ4"/>
<dbReference type="GO" id="GO:0007052">
    <property type="term" value="P:mitotic spindle organization"/>
    <property type="evidence" value="ECO:0007669"/>
    <property type="project" value="TreeGrafter"/>
</dbReference>